<organism evidence="8 9">
    <name type="scientific">Altererythrobacter ishigakiensis</name>
    <dbReference type="NCBI Taxonomy" id="476157"/>
    <lineage>
        <taxon>Bacteria</taxon>
        <taxon>Pseudomonadati</taxon>
        <taxon>Pseudomonadota</taxon>
        <taxon>Alphaproteobacteria</taxon>
        <taxon>Sphingomonadales</taxon>
        <taxon>Erythrobacteraceae</taxon>
        <taxon>Altererythrobacter</taxon>
    </lineage>
</organism>
<dbReference type="Pfam" id="PF13440">
    <property type="entry name" value="Polysacc_synt_3"/>
    <property type="match status" value="1"/>
</dbReference>
<evidence type="ECO:0000256" key="6">
    <source>
        <dbReference type="ARBA" id="ARBA00023136"/>
    </source>
</evidence>
<evidence type="ECO:0000256" key="4">
    <source>
        <dbReference type="ARBA" id="ARBA00022692"/>
    </source>
</evidence>
<dbReference type="InterPro" id="IPR050833">
    <property type="entry name" value="Poly_Biosynth_Transport"/>
</dbReference>
<sequence length="424" mass="45033">MSNKFQMLIKPDRWPAFARGMLAYGSAEAVTRIVRLGSILIVARQISPELLGAAALALSLFELTRVLSNVGIGQRIITATESELEPICNRASQLFWVVCVGVTIAQLMVATSAWLLFNLTDVAAMLAVLSAVYFFMPAGLVQIFLAMRAQRMAATARVAATQNIADCVLTVVLVVAWPSAWAIILPKLLTAPLWLVMARATYRWTPDRGASLAQISEFATFGPAILGSELLTAARLHADKLLVGALLGTEALGLYYFAFNAGLGITQALVTACSLVLLPILAKADGELLEREFKRAFVMGLSVVVPLVSMQALLAPYYVPVIFGENWVSAVPNLALLACAAVPLFMAAVIGARFRAIGKPLSETLVMSCATITALSGLVVGAQFSLEAACIGFGLGLSVVLIPVAARQLFSPYCSSSVPLKGDL</sequence>
<keyword evidence="9" id="KW-1185">Reference proteome</keyword>
<keyword evidence="5 7" id="KW-1133">Transmembrane helix</keyword>
<proteinExistence type="inferred from homology"/>
<keyword evidence="4 7" id="KW-0812">Transmembrane</keyword>
<keyword evidence="3" id="KW-1003">Cell membrane</keyword>
<feature type="transmembrane region" description="Helical" evidence="7">
    <location>
        <begin position="296"/>
        <end position="319"/>
    </location>
</feature>
<evidence type="ECO:0000256" key="3">
    <source>
        <dbReference type="ARBA" id="ARBA00022475"/>
    </source>
</evidence>
<comment type="subcellular location">
    <subcellularLocation>
        <location evidence="1">Cell membrane</location>
        <topology evidence="1">Multi-pass membrane protein</topology>
    </subcellularLocation>
</comment>
<feature type="transmembrane region" description="Helical" evidence="7">
    <location>
        <begin position="265"/>
        <end position="284"/>
    </location>
</feature>
<evidence type="ECO:0000256" key="7">
    <source>
        <dbReference type="SAM" id="Phobius"/>
    </source>
</evidence>
<comment type="similarity">
    <text evidence="2">Belongs to the polysaccharide synthase family.</text>
</comment>
<feature type="transmembrane region" description="Helical" evidence="7">
    <location>
        <begin position="331"/>
        <end position="352"/>
    </location>
</feature>
<feature type="transmembrane region" description="Helical" evidence="7">
    <location>
        <begin position="94"/>
        <end position="117"/>
    </location>
</feature>
<dbReference type="AlphaFoldDB" id="A0A562ULP7"/>
<reference evidence="8 9" key="1">
    <citation type="submission" date="2019-07" db="EMBL/GenBank/DDBJ databases">
        <title>Genomic Encyclopedia of Archaeal and Bacterial Type Strains, Phase II (KMG-II): from individual species to whole genera.</title>
        <authorList>
            <person name="Goeker M."/>
        </authorList>
    </citation>
    <scope>NUCLEOTIDE SEQUENCE [LARGE SCALE GENOMIC DNA]</scope>
    <source>
        <strain evidence="8 9">ATCC BAA-2084</strain>
    </source>
</reference>
<evidence type="ECO:0000256" key="1">
    <source>
        <dbReference type="ARBA" id="ARBA00004651"/>
    </source>
</evidence>
<gene>
    <name evidence="8" type="ORF">JN10_2068</name>
</gene>
<evidence type="ECO:0000313" key="9">
    <source>
        <dbReference type="Proteomes" id="UP000320547"/>
    </source>
</evidence>
<accession>A0A562ULP7</accession>
<dbReference type="PANTHER" id="PTHR30250">
    <property type="entry name" value="PST FAMILY PREDICTED COLANIC ACID TRANSPORTER"/>
    <property type="match status" value="1"/>
</dbReference>
<dbReference type="Proteomes" id="UP000320547">
    <property type="component" value="Unassembled WGS sequence"/>
</dbReference>
<name>A0A562ULP7_9SPHN</name>
<evidence type="ECO:0000256" key="5">
    <source>
        <dbReference type="ARBA" id="ARBA00022989"/>
    </source>
</evidence>
<feature type="transmembrane region" description="Helical" evidence="7">
    <location>
        <begin position="167"/>
        <end position="195"/>
    </location>
</feature>
<evidence type="ECO:0000313" key="8">
    <source>
        <dbReference type="EMBL" id="TWJ06534.1"/>
    </source>
</evidence>
<protein>
    <submittedName>
        <fullName evidence="8">O-antigen/teichoic acid export membrane protein</fullName>
    </submittedName>
</protein>
<feature type="transmembrane region" description="Helical" evidence="7">
    <location>
        <begin position="364"/>
        <end position="385"/>
    </location>
</feature>
<dbReference type="PANTHER" id="PTHR30250:SF10">
    <property type="entry name" value="LIPOPOLYSACCHARIDE BIOSYNTHESIS PROTEIN WZXC"/>
    <property type="match status" value="1"/>
</dbReference>
<dbReference type="RefSeq" id="WP_245638277.1">
    <property type="nucleotide sequence ID" value="NZ_CP015963.1"/>
</dbReference>
<keyword evidence="6 7" id="KW-0472">Membrane</keyword>
<evidence type="ECO:0000256" key="2">
    <source>
        <dbReference type="ARBA" id="ARBA00007430"/>
    </source>
</evidence>
<dbReference type="STRING" id="476157.GCA_001663155_00744"/>
<feature type="transmembrane region" description="Helical" evidence="7">
    <location>
        <begin position="123"/>
        <end position="146"/>
    </location>
</feature>
<dbReference type="EMBL" id="VLLK01000002">
    <property type="protein sequence ID" value="TWJ06534.1"/>
    <property type="molecule type" value="Genomic_DNA"/>
</dbReference>
<dbReference type="GO" id="GO:0005886">
    <property type="term" value="C:plasma membrane"/>
    <property type="evidence" value="ECO:0007669"/>
    <property type="project" value="UniProtKB-SubCell"/>
</dbReference>
<comment type="caution">
    <text evidence="8">The sequence shown here is derived from an EMBL/GenBank/DDBJ whole genome shotgun (WGS) entry which is preliminary data.</text>
</comment>